<name>A0A852SQE4_9MICO</name>
<dbReference type="InterPro" id="IPR013785">
    <property type="entry name" value="Aldolase_TIM"/>
</dbReference>
<dbReference type="NCBIfam" id="NF003784">
    <property type="entry name" value="PRK05377.1"/>
    <property type="match status" value="1"/>
</dbReference>
<dbReference type="InterPro" id="IPR000741">
    <property type="entry name" value="FBA_I"/>
</dbReference>
<sequence>MVDDVTQVQAERMTSGKGFITALDQSGGSTPKALALYGIEEGSYSGEAEMFDLIHRMRTRIVMSPAFTGDRVLAAILFEETMERSFGDRPAAAYLWHVKGVVPFLKIDQGLADAADGVQLMKPISGLDALLESAVRHGIFGTKARSVIGAAWASGIAAVVAQQFEVAEQVLAHGLVPILEPEVTITIDDKAAAEELLLAQLVEQLDRLPADRRVMVKLSLPTVPNLYRPLVEHPRVMRVVALSGGYSRAEADALLTEDVGEIASFSRALTEGLSVSQSDAEFDTTLDAAIQAIYDASVAPGAGTGAGSGSGSGSGSA</sequence>
<dbReference type="PANTHER" id="PTHR11627">
    <property type="entry name" value="FRUCTOSE-BISPHOSPHATE ALDOLASE"/>
    <property type="match status" value="1"/>
</dbReference>
<dbReference type="EC" id="4.1.2.13" evidence="3"/>
<evidence type="ECO:0000256" key="6">
    <source>
        <dbReference type="ARBA" id="ARBA00029799"/>
    </source>
</evidence>
<evidence type="ECO:0000256" key="5">
    <source>
        <dbReference type="ARBA" id="ARBA00023239"/>
    </source>
</evidence>
<comment type="pathway">
    <text evidence="1">Carbohydrate degradation; glycolysis; D-glyceraldehyde 3-phosphate and glycerone phosphate from D-glucose: step 4/4.</text>
</comment>
<reference evidence="7 8" key="1">
    <citation type="submission" date="2020-07" db="EMBL/GenBank/DDBJ databases">
        <title>Sequencing the genomes of 1000 actinobacteria strains.</title>
        <authorList>
            <person name="Klenk H.-P."/>
        </authorList>
    </citation>
    <scope>NUCLEOTIDE SEQUENCE [LARGE SCALE GENOMIC DNA]</scope>
    <source>
        <strain evidence="7 8">DSM 26474</strain>
    </source>
</reference>
<evidence type="ECO:0000313" key="8">
    <source>
        <dbReference type="Proteomes" id="UP000549913"/>
    </source>
</evidence>
<comment type="similarity">
    <text evidence="2">Belongs to the class I fructose-bisphosphate aldolase family.</text>
</comment>
<dbReference type="GO" id="GO:0006096">
    <property type="term" value="P:glycolytic process"/>
    <property type="evidence" value="ECO:0007669"/>
    <property type="project" value="UniProtKB-UniPathway"/>
</dbReference>
<accession>A0A852SQE4</accession>
<dbReference type="SUPFAM" id="SSF51569">
    <property type="entry name" value="Aldolase"/>
    <property type="match status" value="1"/>
</dbReference>
<evidence type="ECO:0000256" key="3">
    <source>
        <dbReference type="ARBA" id="ARBA00013068"/>
    </source>
</evidence>
<dbReference type="Pfam" id="PF00274">
    <property type="entry name" value="Glycolytic"/>
    <property type="match status" value="1"/>
</dbReference>
<keyword evidence="8" id="KW-1185">Reference proteome</keyword>
<dbReference type="GO" id="GO:0004332">
    <property type="term" value="F:fructose-bisphosphate aldolase activity"/>
    <property type="evidence" value="ECO:0007669"/>
    <property type="project" value="UniProtKB-EC"/>
</dbReference>
<dbReference type="UniPathway" id="UPA00109">
    <property type="reaction ID" value="UER00183"/>
</dbReference>
<dbReference type="EMBL" id="JACCBM010000001">
    <property type="protein sequence ID" value="NYD71026.1"/>
    <property type="molecule type" value="Genomic_DNA"/>
</dbReference>
<evidence type="ECO:0000313" key="7">
    <source>
        <dbReference type="EMBL" id="NYD71026.1"/>
    </source>
</evidence>
<dbReference type="Gene3D" id="3.20.20.70">
    <property type="entry name" value="Aldolase class I"/>
    <property type="match status" value="1"/>
</dbReference>
<evidence type="ECO:0000256" key="4">
    <source>
        <dbReference type="ARBA" id="ARBA00023152"/>
    </source>
</evidence>
<keyword evidence="5 7" id="KW-0456">Lyase</keyword>
<proteinExistence type="inferred from homology"/>
<dbReference type="AlphaFoldDB" id="A0A852SQE4"/>
<comment type="caution">
    <text evidence="7">The sequence shown here is derived from an EMBL/GenBank/DDBJ whole genome shotgun (WGS) entry which is preliminary data.</text>
</comment>
<dbReference type="Proteomes" id="UP000549913">
    <property type="component" value="Unassembled WGS sequence"/>
</dbReference>
<gene>
    <name evidence="7" type="ORF">BJ984_002184</name>
</gene>
<dbReference type="RefSeq" id="WP_179548059.1">
    <property type="nucleotide sequence ID" value="NZ_BSEW01000002.1"/>
</dbReference>
<evidence type="ECO:0000256" key="2">
    <source>
        <dbReference type="ARBA" id="ARBA00010387"/>
    </source>
</evidence>
<organism evidence="7 8">
    <name type="scientific">Herbiconiux flava</name>
    <dbReference type="NCBI Taxonomy" id="881268"/>
    <lineage>
        <taxon>Bacteria</taxon>
        <taxon>Bacillati</taxon>
        <taxon>Actinomycetota</taxon>
        <taxon>Actinomycetes</taxon>
        <taxon>Micrococcales</taxon>
        <taxon>Microbacteriaceae</taxon>
        <taxon>Herbiconiux</taxon>
    </lineage>
</organism>
<evidence type="ECO:0000256" key="1">
    <source>
        <dbReference type="ARBA" id="ARBA00004714"/>
    </source>
</evidence>
<keyword evidence="4" id="KW-0324">Glycolysis</keyword>
<protein>
    <recommendedName>
        <fullName evidence="3">fructose-bisphosphate aldolase</fullName>
        <ecNumber evidence="3">4.1.2.13</ecNumber>
    </recommendedName>
    <alternativeName>
        <fullName evidence="6">Fructose-bisphosphate aldolase class I</fullName>
    </alternativeName>
</protein>